<protein>
    <submittedName>
        <fullName evidence="2">Uncharacterized protein</fullName>
    </submittedName>
</protein>
<keyword evidence="1" id="KW-1133">Transmembrane helix</keyword>
<name>A0A5B7HVP1_PORTR</name>
<sequence>MSTSRPRSATRRHLNWSLTMRATEATWPSLRRNCRRNHSLLRGTHLVALVCWRIVMVVGVWWACGEG</sequence>
<reference evidence="2 3" key="1">
    <citation type="submission" date="2019-05" db="EMBL/GenBank/DDBJ databases">
        <title>Another draft genome of Portunus trituberculatus and its Hox gene families provides insights of decapod evolution.</title>
        <authorList>
            <person name="Jeong J.-H."/>
            <person name="Song I."/>
            <person name="Kim S."/>
            <person name="Choi T."/>
            <person name="Kim D."/>
            <person name="Ryu S."/>
            <person name="Kim W."/>
        </authorList>
    </citation>
    <scope>NUCLEOTIDE SEQUENCE [LARGE SCALE GENOMIC DNA]</scope>
    <source>
        <tissue evidence="2">Muscle</tissue>
    </source>
</reference>
<gene>
    <name evidence="2" type="ORF">E2C01_069860</name>
</gene>
<organism evidence="2 3">
    <name type="scientific">Portunus trituberculatus</name>
    <name type="common">Swimming crab</name>
    <name type="synonym">Neptunus trituberculatus</name>
    <dbReference type="NCBI Taxonomy" id="210409"/>
    <lineage>
        <taxon>Eukaryota</taxon>
        <taxon>Metazoa</taxon>
        <taxon>Ecdysozoa</taxon>
        <taxon>Arthropoda</taxon>
        <taxon>Crustacea</taxon>
        <taxon>Multicrustacea</taxon>
        <taxon>Malacostraca</taxon>
        <taxon>Eumalacostraca</taxon>
        <taxon>Eucarida</taxon>
        <taxon>Decapoda</taxon>
        <taxon>Pleocyemata</taxon>
        <taxon>Brachyura</taxon>
        <taxon>Eubrachyura</taxon>
        <taxon>Portunoidea</taxon>
        <taxon>Portunidae</taxon>
        <taxon>Portuninae</taxon>
        <taxon>Portunus</taxon>
    </lineage>
</organism>
<comment type="caution">
    <text evidence="2">The sequence shown here is derived from an EMBL/GenBank/DDBJ whole genome shotgun (WGS) entry which is preliminary data.</text>
</comment>
<keyword evidence="1" id="KW-0812">Transmembrane</keyword>
<accession>A0A5B7HVP1</accession>
<keyword evidence="3" id="KW-1185">Reference proteome</keyword>
<keyword evidence="1" id="KW-0472">Membrane</keyword>
<evidence type="ECO:0000313" key="2">
    <source>
        <dbReference type="EMBL" id="MPC75472.1"/>
    </source>
</evidence>
<dbReference type="Proteomes" id="UP000324222">
    <property type="component" value="Unassembled WGS sequence"/>
</dbReference>
<dbReference type="EMBL" id="VSRR010041191">
    <property type="protein sequence ID" value="MPC75472.1"/>
    <property type="molecule type" value="Genomic_DNA"/>
</dbReference>
<evidence type="ECO:0000313" key="3">
    <source>
        <dbReference type="Proteomes" id="UP000324222"/>
    </source>
</evidence>
<proteinExistence type="predicted"/>
<feature type="transmembrane region" description="Helical" evidence="1">
    <location>
        <begin position="40"/>
        <end position="63"/>
    </location>
</feature>
<dbReference type="AlphaFoldDB" id="A0A5B7HVP1"/>
<evidence type="ECO:0000256" key="1">
    <source>
        <dbReference type="SAM" id="Phobius"/>
    </source>
</evidence>